<protein>
    <recommendedName>
        <fullName evidence="3">AsmA family protein</fullName>
    </recommendedName>
</protein>
<dbReference type="EMBL" id="QUSW01000001">
    <property type="protein sequence ID" value="RQP25707.1"/>
    <property type="molecule type" value="Genomic_DNA"/>
</dbReference>
<evidence type="ECO:0000313" key="2">
    <source>
        <dbReference type="Proteomes" id="UP000267464"/>
    </source>
</evidence>
<dbReference type="RefSeq" id="WP_124538360.1">
    <property type="nucleotide sequence ID" value="NZ_QUSW01000001.1"/>
</dbReference>
<sequence>MSTAILAIVPRYRRWPAVLGSLAAVLAVVVVCLEVLGWPFLAEPMQRWLSGSLHRRVSFAIDGQTPASVVVRVLGRVRVEAPQLVIGPPAWSKTQHMIRASDAVVSFHYSDLWNAWRGEPLRIRMLEADELEADIERLADGRASWQVGTGADEHGLQLPLFDELKVRNGSLRWRDAVADLRLVVECKTSDASADAMPSAASASAATLSGGLACNAHGQWHKQPVGIVLQTAAPLAWVNRDPAGERVPLLLNASIGDTHATVQGSAVDALGLRGLKARFEAEGTSLADMAQVMDVRLIPRAAFRAAGSFTADDLHWRLDLDKLLLGTSTLSGSIEADRGRTPPQLTGRIDGAWLAWRDIAEAPSVSLASRTRTDLGAFRTLDADLSIDIAQVDFGDAFPRQPLKGRWRLLNGHSEWLPGAGTKF</sequence>
<proteinExistence type="predicted"/>
<name>A0A3N7HTR0_9BURK</name>
<dbReference type="OrthoDB" id="5749006at2"/>
<dbReference type="AlphaFoldDB" id="A0A3N7HTR0"/>
<gene>
    <name evidence="1" type="ORF">DZC73_01115</name>
</gene>
<dbReference type="Proteomes" id="UP000267464">
    <property type="component" value="Unassembled WGS sequence"/>
</dbReference>
<reference evidence="1 2" key="2">
    <citation type="submission" date="2018-12" db="EMBL/GenBank/DDBJ databases">
        <title>Rhizobacter gummiphilus sp. nov., a rubber-degrading bacterium isolated from the soil of a botanical garden in Japan.</title>
        <authorList>
            <person name="Shunsuke S.S."/>
        </authorList>
    </citation>
    <scope>NUCLEOTIDE SEQUENCE [LARGE SCALE GENOMIC DNA]</scope>
    <source>
        <strain evidence="1 2">S-16</strain>
    </source>
</reference>
<organism evidence="1 2">
    <name type="scientific">Piscinibacter terrae</name>
    <dbReference type="NCBI Taxonomy" id="2496871"/>
    <lineage>
        <taxon>Bacteria</taxon>
        <taxon>Pseudomonadati</taxon>
        <taxon>Pseudomonadota</taxon>
        <taxon>Betaproteobacteria</taxon>
        <taxon>Burkholderiales</taxon>
        <taxon>Sphaerotilaceae</taxon>
        <taxon>Piscinibacter</taxon>
    </lineage>
</organism>
<accession>A0A3N7HTR0</accession>
<comment type="caution">
    <text evidence="1">The sequence shown here is derived from an EMBL/GenBank/DDBJ whole genome shotgun (WGS) entry which is preliminary data.</text>
</comment>
<evidence type="ECO:0000313" key="1">
    <source>
        <dbReference type="EMBL" id="RQP25707.1"/>
    </source>
</evidence>
<keyword evidence="2" id="KW-1185">Reference proteome</keyword>
<reference evidence="1 2" key="1">
    <citation type="submission" date="2018-08" db="EMBL/GenBank/DDBJ databases">
        <authorList>
            <person name="Khan S.A."/>
            <person name="Jeon C.O."/>
            <person name="Chun B.H."/>
            <person name="Jeong S.E."/>
        </authorList>
    </citation>
    <scope>NUCLEOTIDE SEQUENCE [LARGE SCALE GENOMIC DNA]</scope>
    <source>
        <strain evidence="1 2">S-16</strain>
    </source>
</reference>
<evidence type="ECO:0008006" key="3">
    <source>
        <dbReference type="Google" id="ProtNLM"/>
    </source>
</evidence>